<proteinExistence type="predicted"/>
<accession>A0A8S5U7K1</accession>
<name>A0A8S5U7K1_9CAUD</name>
<keyword evidence="1" id="KW-0175">Coiled coil</keyword>
<evidence type="ECO:0000256" key="1">
    <source>
        <dbReference type="SAM" id="Coils"/>
    </source>
</evidence>
<sequence length="299" mass="35273">MEQSREDFINAGWERGAFVCLSNNMGLLDYIPTELKDFLIPTVDANEIYFVPVLYDCALISDDFVQEPWVNLVVCWKCRKVDGNFKYCKNPRKYHFPLEINGAEFYFETNALGIIHMRRDFFLQSSIALDVKWPFFGLETMLNWLTERIRQPVFPDEWNERLKSKKKLLERFFSDKFLVDKCAGVFFHILPFKQIQKTECYTVSALIVTPSMENGTAHRQFNKEMKSKMDELKEELRQILKGVENVEVATVSDLSEDQFTRKEERLYKRYQLEFMTYKLGADDSVMLPADLQFSFVPPE</sequence>
<reference evidence="2" key="1">
    <citation type="journal article" date="2021" name="Proc. Natl. Acad. Sci. U.S.A.">
        <title>A Catalog of Tens of Thousands of Viruses from Human Metagenomes Reveals Hidden Associations with Chronic Diseases.</title>
        <authorList>
            <person name="Tisza M.J."/>
            <person name="Buck C.B."/>
        </authorList>
    </citation>
    <scope>NUCLEOTIDE SEQUENCE</scope>
    <source>
        <strain evidence="2">CtdyF5</strain>
    </source>
</reference>
<protein>
    <submittedName>
        <fullName evidence="2">Uncharacterized protein</fullName>
    </submittedName>
</protein>
<feature type="coiled-coil region" evidence="1">
    <location>
        <begin position="218"/>
        <end position="249"/>
    </location>
</feature>
<dbReference type="EMBL" id="BK016029">
    <property type="protein sequence ID" value="DAF90465.1"/>
    <property type="molecule type" value="Genomic_DNA"/>
</dbReference>
<organism evidence="2">
    <name type="scientific">Myoviridae sp. ctdyF5</name>
    <dbReference type="NCBI Taxonomy" id="2825144"/>
    <lineage>
        <taxon>Viruses</taxon>
        <taxon>Duplodnaviria</taxon>
        <taxon>Heunggongvirae</taxon>
        <taxon>Uroviricota</taxon>
        <taxon>Caudoviricetes</taxon>
    </lineage>
</organism>
<evidence type="ECO:0000313" key="2">
    <source>
        <dbReference type="EMBL" id="DAF90465.1"/>
    </source>
</evidence>